<dbReference type="PROSITE" id="PS51257">
    <property type="entry name" value="PROKAR_LIPOPROTEIN"/>
    <property type="match status" value="1"/>
</dbReference>
<sequence>MKRVIVFLMVTITMLFFMVSCFHQSEKAKENIQTIAPTTPEPVDGAKNVSINHLCLKWKGSIGSEGDIISYDVYFGESQNSMKLVYKDLDETSVNIPELEKSKTYYWKVVAKNRKGEEISSKVWSFTTEKKMIQNGYMFVYGDGMLAIYDVNSDPEHPVFVSSIDLPHESTSFCFDGVYLYTEDLDIIDLSDVKNPELIEKHDGAYMPSDARDIVVTNGYAYIATFDKLEIVDISDKTNPKKIGMYNTGYVYGVYVDGNYAYLAAGISGLEIVDISDKANPKKVGNYDTGTAYGVYIDGNYAYVADYDNGLVIVDITNKTNPIKVTSVSTNGSAYEIIGIKIYGVQKNIFLGTEGGLKAVDITDLNKAYLIDSYFDDFSVHHGVISGDYAYVTGDGYAVVDISNQYSFDKPIYEYVDKYSNPSAYSGVHVDDYDIIAAGDSGLAIYNETTRKTYTLYLEGTARDVFVDDNYAYVANYYHGLEIVDISDKTNPKKVGDYDPGYFYSVEGVYVEGNYAYLAAGDSGLVIVDISDKTKPKKVGSYNNFTKVYGVYVDGDYAYIAGFDKGLVIVDISDKTNPRKIGEYNTTGLGFAIGIYVDGDYAYVANSYKGLEIVDISDKTNPVKVGAYSPGYFYNVEKVYVDGNYAYLAAGNSEFVIVDISDKTNPTKIAAYDTKNISEITSPVKIKNYDYGYIYDVKFDSNNNVVYVAGSMGYMQINVLKPDSVRINWKIPMSDFGAILIW</sequence>
<reference evidence="3" key="2">
    <citation type="submission" date="2012-01" db="EMBL/GenBank/DDBJ databases">
        <title>Complete sequence of chromosome of Marinitoga piezophila KA3.</title>
        <authorList>
            <person name="Lucas S."/>
            <person name="Han J."/>
            <person name="Lapidus A."/>
            <person name="Cheng J.-F."/>
            <person name="Goodwin L."/>
            <person name="Pitluck S."/>
            <person name="Peters L."/>
            <person name="Mikhailova N."/>
            <person name="Teshima H."/>
            <person name="Detter J.C."/>
            <person name="Han C."/>
            <person name="Tapia R."/>
            <person name="Land M."/>
            <person name="Hauser L."/>
            <person name="Kyrpides N."/>
            <person name="Ivanova N."/>
            <person name="Pagani I."/>
            <person name="Jebbar M."/>
            <person name="Vannier P."/>
            <person name="Oger P."/>
            <person name="Cario A."/>
            <person name="Bartlett D."/>
            <person name="Noll K.M."/>
            <person name="Woyke T."/>
        </authorList>
    </citation>
    <scope>NUCLEOTIDE SEQUENCE [LARGE SCALE GENOMIC DNA]</scope>
    <source>
        <strain evidence="3">DSM 14283 / JCM 11233 / KA3</strain>
    </source>
</reference>
<dbReference type="RefSeq" id="WP_014297483.1">
    <property type="nucleotide sequence ID" value="NC_016751.1"/>
</dbReference>
<name>H2J743_MARPK</name>
<dbReference type="HOGENOM" id="CLU_374206_0_0_0"/>
<dbReference type="CDD" id="cd00063">
    <property type="entry name" value="FN3"/>
    <property type="match status" value="1"/>
</dbReference>
<dbReference type="InterPro" id="IPR036116">
    <property type="entry name" value="FN3_sf"/>
</dbReference>
<dbReference type="PROSITE" id="PS50853">
    <property type="entry name" value="FN3"/>
    <property type="match status" value="1"/>
</dbReference>
<reference evidence="2 3" key="1">
    <citation type="journal article" date="2012" name="J. Bacteriol.">
        <title>Complete Genome Sequence of the Thermophilic, Piezophilic, Heterotrophic Bacterium Marinitoga piezophila KA3.</title>
        <authorList>
            <person name="Lucas S."/>
            <person name="Han J."/>
            <person name="Lapidus A."/>
            <person name="Cheng J.F."/>
            <person name="Goodwin L.A."/>
            <person name="Pitluck S."/>
            <person name="Peters L."/>
            <person name="Mikhailova N."/>
            <person name="Teshima H."/>
            <person name="Detter J.C."/>
            <person name="Han C."/>
            <person name="Tapia R."/>
            <person name="Land M."/>
            <person name="Hauser L."/>
            <person name="Kyrpides N.C."/>
            <person name="Ivanova N."/>
            <person name="Pagani I."/>
            <person name="Vannier P."/>
            <person name="Oger P."/>
            <person name="Bartlett D.H."/>
            <person name="Noll K.M."/>
            <person name="Woyke T."/>
            <person name="Jebbar M."/>
        </authorList>
    </citation>
    <scope>NUCLEOTIDE SEQUENCE [LARGE SCALE GENOMIC DNA]</scope>
    <source>
        <strain evidence="3">DSM 14283 / JCM 11233 / KA3</strain>
    </source>
</reference>
<evidence type="ECO:0000313" key="3">
    <source>
        <dbReference type="Proteomes" id="UP000007161"/>
    </source>
</evidence>
<dbReference type="InterPro" id="IPR013783">
    <property type="entry name" value="Ig-like_fold"/>
</dbReference>
<dbReference type="eggNOG" id="COG5276">
    <property type="taxonomic scope" value="Bacteria"/>
</dbReference>
<dbReference type="Proteomes" id="UP000007161">
    <property type="component" value="Chromosome"/>
</dbReference>
<gene>
    <name evidence="2" type="ordered locus">Marpi_2037</name>
</gene>
<protein>
    <recommendedName>
        <fullName evidence="1">Fibronectin type-III domain-containing protein</fullName>
    </recommendedName>
</protein>
<dbReference type="InterPro" id="IPR015943">
    <property type="entry name" value="WD40/YVTN_repeat-like_dom_sf"/>
</dbReference>
<dbReference type="InterPro" id="IPR003961">
    <property type="entry name" value="FN3_dom"/>
</dbReference>
<dbReference type="Gene3D" id="2.130.10.10">
    <property type="entry name" value="YVTN repeat-like/Quinoprotein amine dehydrogenase"/>
    <property type="match status" value="1"/>
</dbReference>
<dbReference type="SUPFAM" id="SSF49265">
    <property type="entry name" value="Fibronectin type III"/>
    <property type="match status" value="1"/>
</dbReference>
<organism evidence="2 3">
    <name type="scientific">Marinitoga piezophila (strain DSM 14283 / JCM 11233 / KA3)</name>
    <dbReference type="NCBI Taxonomy" id="443254"/>
    <lineage>
        <taxon>Bacteria</taxon>
        <taxon>Thermotogati</taxon>
        <taxon>Thermotogota</taxon>
        <taxon>Thermotogae</taxon>
        <taxon>Petrotogales</taxon>
        <taxon>Petrotogaceae</taxon>
        <taxon>Marinitoga</taxon>
    </lineage>
</organism>
<dbReference type="Pfam" id="PF08309">
    <property type="entry name" value="LVIVD"/>
    <property type="match status" value="10"/>
</dbReference>
<evidence type="ECO:0000259" key="1">
    <source>
        <dbReference type="PROSITE" id="PS50853"/>
    </source>
</evidence>
<dbReference type="SUPFAM" id="SSF75011">
    <property type="entry name" value="3-carboxy-cis,cis-mucoante lactonizing enzyme"/>
    <property type="match status" value="1"/>
</dbReference>
<evidence type="ECO:0000313" key="2">
    <source>
        <dbReference type="EMBL" id="AEX86413.1"/>
    </source>
</evidence>
<dbReference type="Pfam" id="PF00041">
    <property type="entry name" value="fn3"/>
    <property type="match status" value="1"/>
</dbReference>
<dbReference type="SUPFAM" id="SSF101908">
    <property type="entry name" value="Putative isomerase YbhE"/>
    <property type="match status" value="1"/>
</dbReference>
<dbReference type="EMBL" id="CP003257">
    <property type="protein sequence ID" value="AEX86413.1"/>
    <property type="molecule type" value="Genomic_DNA"/>
</dbReference>
<dbReference type="KEGG" id="mpz:Marpi_2037"/>
<keyword evidence="3" id="KW-1185">Reference proteome</keyword>
<dbReference type="InterPro" id="IPR013211">
    <property type="entry name" value="LVIVD"/>
</dbReference>
<dbReference type="AlphaFoldDB" id="H2J743"/>
<feature type="domain" description="Fibronectin type-III" evidence="1">
    <location>
        <begin position="39"/>
        <end position="131"/>
    </location>
</feature>
<proteinExistence type="predicted"/>
<accession>H2J743</accession>
<dbReference type="Gene3D" id="2.60.40.10">
    <property type="entry name" value="Immunoglobulins"/>
    <property type="match status" value="1"/>
</dbReference>